<dbReference type="EMBL" id="KL584725">
    <property type="protein sequence ID" value="KEQ68817.1"/>
    <property type="molecule type" value="Genomic_DNA"/>
</dbReference>
<dbReference type="SUPFAM" id="SSF52047">
    <property type="entry name" value="RNI-like"/>
    <property type="match status" value="1"/>
</dbReference>
<evidence type="ECO:0008006" key="3">
    <source>
        <dbReference type="Google" id="ProtNLM"/>
    </source>
</evidence>
<dbReference type="OrthoDB" id="3848606at2759"/>
<evidence type="ECO:0000313" key="2">
    <source>
        <dbReference type="Proteomes" id="UP000027730"/>
    </source>
</evidence>
<organism evidence="1 2">
    <name type="scientific">Aureobasidium namibiae CBS 147.97</name>
    <dbReference type="NCBI Taxonomy" id="1043004"/>
    <lineage>
        <taxon>Eukaryota</taxon>
        <taxon>Fungi</taxon>
        <taxon>Dikarya</taxon>
        <taxon>Ascomycota</taxon>
        <taxon>Pezizomycotina</taxon>
        <taxon>Dothideomycetes</taxon>
        <taxon>Dothideomycetidae</taxon>
        <taxon>Dothideales</taxon>
        <taxon>Saccotheciaceae</taxon>
        <taxon>Aureobasidium</taxon>
    </lineage>
</organism>
<dbReference type="HOGENOM" id="CLU_552034_0_0_1"/>
<dbReference type="Proteomes" id="UP000027730">
    <property type="component" value="Unassembled WGS sequence"/>
</dbReference>
<dbReference type="InterPro" id="IPR032675">
    <property type="entry name" value="LRR_dom_sf"/>
</dbReference>
<proteinExistence type="predicted"/>
<accession>A0A074WG19</accession>
<evidence type="ECO:0000313" key="1">
    <source>
        <dbReference type="EMBL" id="KEQ68817.1"/>
    </source>
</evidence>
<dbReference type="GeneID" id="25417618"/>
<dbReference type="RefSeq" id="XP_013423070.1">
    <property type="nucleotide sequence ID" value="XM_013567616.1"/>
</dbReference>
<protein>
    <recommendedName>
        <fullName evidence="3">F-box domain-containing protein</fullName>
    </recommendedName>
</protein>
<reference evidence="1 2" key="1">
    <citation type="journal article" date="2014" name="BMC Genomics">
        <title>Genome sequencing of four Aureobasidium pullulans varieties: biotechnological potential, stress tolerance, and description of new species.</title>
        <authorList>
            <person name="Gostin Ar C."/>
            <person name="Ohm R.A."/>
            <person name="Kogej T."/>
            <person name="Sonjak S."/>
            <person name="Turk M."/>
            <person name="Zajc J."/>
            <person name="Zalar P."/>
            <person name="Grube M."/>
            <person name="Sun H."/>
            <person name="Han J."/>
            <person name="Sharma A."/>
            <person name="Chiniquy J."/>
            <person name="Ngan C.Y."/>
            <person name="Lipzen A."/>
            <person name="Barry K."/>
            <person name="Grigoriev I.V."/>
            <person name="Gunde-Cimerman N."/>
        </authorList>
    </citation>
    <scope>NUCLEOTIDE SEQUENCE [LARGE SCALE GENOMIC DNA]</scope>
    <source>
        <strain evidence="1 2">CBS 147.97</strain>
    </source>
</reference>
<dbReference type="AlphaFoldDB" id="A0A074WG19"/>
<name>A0A074WG19_9PEZI</name>
<dbReference type="Gene3D" id="3.80.10.10">
    <property type="entry name" value="Ribonuclease Inhibitor"/>
    <property type="match status" value="1"/>
</dbReference>
<gene>
    <name evidence="1" type="ORF">M436DRAFT_85976</name>
</gene>
<keyword evidence="2" id="KW-1185">Reference proteome</keyword>
<sequence length="494" mass="55920">MATTSVIPTAMELLLDTVPDEIWEKILAHFIRDRDTLQAVIGAACSAHDQAPRLHWQIAHDQALRLYWQNETCEKELLEELEDHQPNTQQQSLADLMRNVVTDFKAPHAHHEARGLQFPRLQSLTVQHGKAELRGETRTFARVARFVRDRLRHLEIGDSLDGRPGLLPIVDNFLPKLSKCKGLRLLKLYARLTRRTTSEDLVAVLQRCTRLETLHLESLVDDLINESVMGCIALHPAIEELELEKRFDQPFALSIVAVAHPFQKLRHLVLFADAAAANILLPCITQLERLELTVDGTASVFPYLRGLKNLWSIWLKFTHYTLSDNDLAYLVLLKRLKYLELTSTHDGERLDATLLNADPFATVLGSLPALVSRNLNATNNLGDPFLLALGRQCRILRDLTLTGTFTLEPLATEPTVLFPCLLSLRLGSLSPSVPIRQLSFFREFWADQRAQDVLRHAPLVSWFDCCQDDDDVYGKLAEEAWKKLKSDGDVYVGG</sequence>